<dbReference type="SUPFAM" id="SSF57850">
    <property type="entry name" value="RING/U-box"/>
    <property type="match status" value="1"/>
</dbReference>
<dbReference type="Gene3D" id="3.30.40.10">
    <property type="entry name" value="Zinc/RING finger domain, C3HC4 (zinc finger)"/>
    <property type="match status" value="1"/>
</dbReference>
<evidence type="ECO:0000259" key="1">
    <source>
        <dbReference type="PROSITE" id="PS50271"/>
    </source>
</evidence>
<dbReference type="OrthoDB" id="120315at2"/>
<proteinExistence type="predicted"/>
<dbReference type="Proteomes" id="UP000321685">
    <property type="component" value="Unassembled WGS sequence"/>
</dbReference>
<evidence type="ECO:0000313" key="3">
    <source>
        <dbReference type="Proteomes" id="UP000321685"/>
    </source>
</evidence>
<dbReference type="GO" id="GO:0008270">
    <property type="term" value="F:zinc ion binding"/>
    <property type="evidence" value="ECO:0007669"/>
    <property type="project" value="InterPro"/>
</dbReference>
<dbReference type="RefSeq" id="WP_147114253.1">
    <property type="nucleotide sequence ID" value="NZ_BJVJ01000087.1"/>
</dbReference>
<organism evidence="2 3">
    <name type="scientific">Pseudonocardia sulfidoxydans NBRC 16205</name>
    <dbReference type="NCBI Taxonomy" id="1223511"/>
    <lineage>
        <taxon>Bacteria</taxon>
        <taxon>Bacillati</taxon>
        <taxon>Actinomycetota</taxon>
        <taxon>Actinomycetes</taxon>
        <taxon>Pseudonocardiales</taxon>
        <taxon>Pseudonocardiaceae</taxon>
        <taxon>Pseudonocardia</taxon>
    </lineage>
</organism>
<gene>
    <name evidence="2" type="ORF">PSU4_53270</name>
</gene>
<reference evidence="2 3" key="1">
    <citation type="submission" date="2019-07" db="EMBL/GenBank/DDBJ databases">
        <title>Whole genome shotgun sequence of Pseudonocardia sulfidoxydans NBRC 16205.</title>
        <authorList>
            <person name="Hosoyama A."/>
            <person name="Uohara A."/>
            <person name="Ohji S."/>
            <person name="Ichikawa N."/>
        </authorList>
    </citation>
    <scope>NUCLEOTIDE SEQUENCE [LARGE SCALE GENOMIC DNA]</scope>
    <source>
        <strain evidence="2 3">NBRC 16205</strain>
    </source>
</reference>
<sequence>MAGPCEHLEAAPVAQPCPEVVGCEDCLRIGSEWVHLRRCTECGHVGCCDSSPQRHATAHYRTVAHPVVCSAEPGEAWRWCFVDSQLG</sequence>
<protein>
    <recommendedName>
        <fullName evidence="1">UBP-type domain-containing protein</fullName>
    </recommendedName>
</protein>
<name>A0A511DQ51_9PSEU</name>
<evidence type="ECO:0000313" key="2">
    <source>
        <dbReference type="EMBL" id="GEL26373.1"/>
    </source>
</evidence>
<comment type="caution">
    <text evidence="2">The sequence shown here is derived from an EMBL/GenBank/DDBJ whole genome shotgun (WGS) entry which is preliminary data.</text>
</comment>
<dbReference type="InterPro" id="IPR013083">
    <property type="entry name" value="Znf_RING/FYVE/PHD"/>
</dbReference>
<dbReference type="Pfam" id="PF02148">
    <property type="entry name" value="zf-UBP"/>
    <property type="match status" value="1"/>
</dbReference>
<dbReference type="EMBL" id="BJVJ01000087">
    <property type="protein sequence ID" value="GEL26373.1"/>
    <property type="molecule type" value="Genomic_DNA"/>
</dbReference>
<accession>A0A511DQ51</accession>
<dbReference type="InterPro" id="IPR001607">
    <property type="entry name" value="Znf_UBP"/>
</dbReference>
<dbReference type="AlphaFoldDB" id="A0A511DQ51"/>
<dbReference type="PROSITE" id="PS50271">
    <property type="entry name" value="ZF_UBP"/>
    <property type="match status" value="1"/>
</dbReference>
<keyword evidence="3" id="KW-1185">Reference proteome</keyword>
<feature type="domain" description="UBP-type" evidence="1">
    <location>
        <begin position="3"/>
        <end position="87"/>
    </location>
</feature>